<dbReference type="GO" id="GO:0046872">
    <property type="term" value="F:metal ion binding"/>
    <property type="evidence" value="ECO:0007669"/>
    <property type="project" value="UniProtKB-KW"/>
</dbReference>
<comment type="caution">
    <text evidence="11">Lacks conserved residue(s) required for the propagation of feature annotation.</text>
</comment>
<evidence type="ECO:0000256" key="7">
    <source>
        <dbReference type="ARBA" id="ARBA00023211"/>
    </source>
</evidence>
<keyword evidence="7 11" id="KW-0464">Manganese</keyword>
<evidence type="ECO:0000256" key="11">
    <source>
        <dbReference type="HAMAP-Rule" id="MF_00648"/>
    </source>
</evidence>
<evidence type="ECO:0000256" key="4">
    <source>
        <dbReference type="ARBA" id="ARBA00022801"/>
    </source>
</evidence>
<dbReference type="Proteomes" id="UP000179069">
    <property type="component" value="Unassembled WGS sequence"/>
</dbReference>
<dbReference type="HAMAP" id="MF_00648">
    <property type="entry name" value="Non_canon_purine_NTPase_YjjX"/>
    <property type="match status" value="1"/>
</dbReference>
<comment type="subunit">
    <text evidence="11">Homodimer.</text>
</comment>
<feature type="domain" description="Non-canonical purine NTP phosphatase/PRRC1" evidence="12">
    <location>
        <begin position="7"/>
        <end position="169"/>
    </location>
</feature>
<keyword evidence="6 11" id="KW-0546">Nucleotide metabolism</keyword>
<dbReference type="GO" id="GO:0000166">
    <property type="term" value="F:nucleotide binding"/>
    <property type="evidence" value="ECO:0007669"/>
    <property type="project" value="UniProtKB-KW"/>
</dbReference>
<comment type="function">
    <text evidence="11">Phosphatase that hydrolyzes non-canonical purine nucleotides such as XTP and ITP to their respective diphosphate derivatives. Probably excludes non-canonical purines from DNA/RNA precursor pool, thus preventing their incorporation into DNA/RNA and avoiding chromosomal lesions.</text>
</comment>
<evidence type="ECO:0000313" key="14">
    <source>
        <dbReference type="Proteomes" id="UP000179069"/>
    </source>
</evidence>
<comment type="cofactor">
    <cofactor evidence="11">
        <name>Mg(2+)</name>
        <dbReference type="ChEBI" id="CHEBI:18420"/>
    </cofactor>
    <cofactor evidence="11">
        <name>Mn(2+)</name>
        <dbReference type="ChEBI" id="CHEBI:29035"/>
    </cofactor>
    <text evidence="11">Binds 1 divalent metal cation per subunit; can use either Mg(2+) or Mn(2+).</text>
</comment>
<dbReference type="InterPro" id="IPR026533">
    <property type="entry name" value="NTPase/PRRC1"/>
</dbReference>
<evidence type="ECO:0000256" key="6">
    <source>
        <dbReference type="ARBA" id="ARBA00023080"/>
    </source>
</evidence>
<comment type="catalytic activity">
    <reaction evidence="8 11">
        <text>ITP + H2O = IDP + phosphate + H(+)</text>
        <dbReference type="Rhea" id="RHEA:28330"/>
        <dbReference type="ChEBI" id="CHEBI:15377"/>
        <dbReference type="ChEBI" id="CHEBI:15378"/>
        <dbReference type="ChEBI" id="CHEBI:43474"/>
        <dbReference type="ChEBI" id="CHEBI:58280"/>
        <dbReference type="ChEBI" id="CHEBI:61402"/>
        <dbReference type="EC" id="3.6.1.73"/>
    </reaction>
</comment>
<dbReference type="AlphaFoldDB" id="A0A1G1VM13"/>
<dbReference type="InterPro" id="IPR029001">
    <property type="entry name" value="ITPase-like_fam"/>
</dbReference>
<dbReference type="FunFam" id="3.90.950.10:FF:000002">
    <property type="entry name" value="Inosine/xanthosine triphosphatase"/>
    <property type="match status" value="1"/>
</dbReference>
<dbReference type="EC" id="3.6.1.73" evidence="11"/>
<comment type="cofactor">
    <cofactor evidence="1">
        <name>Mn(2+)</name>
        <dbReference type="ChEBI" id="CHEBI:29035"/>
    </cofactor>
</comment>
<keyword evidence="2 11" id="KW-0479">Metal-binding</keyword>
<dbReference type="GO" id="GO:0103023">
    <property type="term" value="F:ITPase activity"/>
    <property type="evidence" value="ECO:0007669"/>
    <property type="project" value="UniProtKB-EC"/>
</dbReference>
<comment type="caution">
    <text evidence="13">The sequence shown here is derived from an EMBL/GenBank/DDBJ whole genome shotgun (WGS) entry which is preliminary data.</text>
</comment>
<evidence type="ECO:0000256" key="2">
    <source>
        <dbReference type="ARBA" id="ARBA00022723"/>
    </source>
</evidence>
<dbReference type="InterPro" id="IPR002786">
    <property type="entry name" value="Non_canon_purine_NTPase"/>
</dbReference>
<evidence type="ECO:0000256" key="9">
    <source>
        <dbReference type="ARBA" id="ARBA00048781"/>
    </source>
</evidence>
<evidence type="ECO:0000256" key="8">
    <source>
        <dbReference type="ARBA" id="ARBA00048174"/>
    </source>
</evidence>
<dbReference type="GO" id="GO:0009117">
    <property type="term" value="P:nucleotide metabolic process"/>
    <property type="evidence" value="ECO:0007669"/>
    <property type="project" value="UniProtKB-KW"/>
</dbReference>
<accession>A0A1G1VM13</accession>
<dbReference type="NCBIfam" id="NF003459">
    <property type="entry name" value="PRK05074.1"/>
    <property type="match status" value="1"/>
</dbReference>
<keyword evidence="5 11" id="KW-0460">Magnesium</keyword>
<dbReference type="SUPFAM" id="SSF52972">
    <property type="entry name" value="ITPase-like"/>
    <property type="match status" value="1"/>
</dbReference>
<reference evidence="13 14" key="1">
    <citation type="journal article" date="2016" name="Nat. Commun.">
        <title>Thousands of microbial genomes shed light on interconnected biogeochemical processes in an aquifer system.</title>
        <authorList>
            <person name="Anantharaman K."/>
            <person name="Brown C.T."/>
            <person name="Hug L.A."/>
            <person name="Sharon I."/>
            <person name="Castelle C.J."/>
            <person name="Probst A.J."/>
            <person name="Thomas B.C."/>
            <person name="Singh A."/>
            <person name="Wilkins M.J."/>
            <person name="Karaoz U."/>
            <person name="Brodie E.L."/>
            <person name="Williams K.H."/>
            <person name="Hubbard S.S."/>
            <person name="Banfield J.F."/>
        </authorList>
    </citation>
    <scope>NUCLEOTIDE SEQUENCE [LARGE SCALE GENOMIC DNA]</scope>
</reference>
<dbReference type="Gene3D" id="3.90.950.10">
    <property type="match status" value="1"/>
</dbReference>
<evidence type="ECO:0000259" key="12">
    <source>
        <dbReference type="Pfam" id="PF01931"/>
    </source>
</evidence>
<dbReference type="PANTHER" id="PTHR34699">
    <property type="match status" value="1"/>
</dbReference>
<dbReference type="GO" id="GO:0006772">
    <property type="term" value="P:thiamine metabolic process"/>
    <property type="evidence" value="ECO:0007669"/>
    <property type="project" value="TreeGrafter"/>
</dbReference>
<evidence type="ECO:0000256" key="5">
    <source>
        <dbReference type="ARBA" id="ARBA00022842"/>
    </source>
</evidence>
<dbReference type="EMBL" id="MHCI01000017">
    <property type="protein sequence ID" value="OGY16384.1"/>
    <property type="molecule type" value="Genomic_DNA"/>
</dbReference>
<comment type="similarity">
    <text evidence="10 11">Belongs to the YjjX NTPase family.</text>
</comment>
<dbReference type="PANTHER" id="PTHR34699:SF2">
    <property type="entry name" value="NON-CANONICAL PURINE NTP PHOSPHATASE_PRRC1 DOMAIN-CONTAINING PROTEIN"/>
    <property type="match status" value="1"/>
</dbReference>
<protein>
    <recommendedName>
        <fullName evidence="11">Probable inosine/xanthosine triphosphatase</fullName>
        <shortName evidence="11">ITPase/XTPase</shortName>
        <ecNumber evidence="11">3.6.1.73</ecNumber>
    </recommendedName>
    <alternativeName>
        <fullName evidence="11">Non-canonical purine NTP phosphatase</fullName>
    </alternativeName>
    <alternativeName>
        <fullName evidence="11">Non-standard purine NTP phosphatase</fullName>
    </alternativeName>
    <alternativeName>
        <fullName evidence="11">Nucleoside-triphosphate phosphatase</fullName>
        <shortName evidence="11">NTPase</shortName>
    </alternativeName>
</protein>
<keyword evidence="3 11" id="KW-0547">Nucleotide-binding</keyword>
<proteinExistence type="inferred from homology"/>
<dbReference type="Pfam" id="PF01931">
    <property type="entry name" value="NTPase_I-T"/>
    <property type="match status" value="1"/>
</dbReference>
<gene>
    <name evidence="13" type="ORF">A2785_00075</name>
</gene>
<name>A0A1G1VM13_9BACT</name>
<sequence length="175" mass="19164">MKLLIVASKNPIKIKAALNGFKKIFPNERFSVKSVDVKSGVSDQPMSDEETVKGAQNRARSARQLFPKADFSVGIEGGAEIRGTETFTFAWVVVVSKTEEGKGRTASFQLPIKVAMQLKEGKELGDVMDEIFGKKNSKQQEGAIGILTDGVIDRTKLYTPAVIAALIPFKKKNLY</sequence>
<organism evidence="13 14">
    <name type="scientific">Candidatus Chisholmbacteria bacterium RIFCSPHIGHO2_01_FULL_49_18</name>
    <dbReference type="NCBI Taxonomy" id="1797590"/>
    <lineage>
        <taxon>Bacteria</taxon>
        <taxon>Candidatus Chisholmiibacteriota</taxon>
    </lineage>
</organism>
<comment type="catalytic activity">
    <reaction evidence="9 11">
        <text>XTP + H2O = XDP + phosphate + H(+)</text>
        <dbReference type="Rhea" id="RHEA:28406"/>
        <dbReference type="ChEBI" id="CHEBI:15377"/>
        <dbReference type="ChEBI" id="CHEBI:15378"/>
        <dbReference type="ChEBI" id="CHEBI:43474"/>
        <dbReference type="ChEBI" id="CHEBI:59884"/>
        <dbReference type="ChEBI" id="CHEBI:61314"/>
        <dbReference type="EC" id="3.6.1.73"/>
    </reaction>
</comment>
<evidence type="ECO:0000256" key="10">
    <source>
        <dbReference type="ARBA" id="ARBA00060855"/>
    </source>
</evidence>
<dbReference type="InterPro" id="IPR050299">
    <property type="entry name" value="YjjX_NTPase"/>
</dbReference>
<evidence type="ECO:0000313" key="13">
    <source>
        <dbReference type="EMBL" id="OGY16384.1"/>
    </source>
</evidence>
<keyword evidence="4 11" id="KW-0378">Hydrolase</keyword>
<dbReference type="NCBIfam" id="TIGR00258">
    <property type="entry name" value="inosine/xanthosine triphosphatase"/>
    <property type="match status" value="1"/>
</dbReference>
<evidence type="ECO:0000256" key="1">
    <source>
        <dbReference type="ARBA" id="ARBA00001936"/>
    </source>
</evidence>
<evidence type="ECO:0000256" key="3">
    <source>
        <dbReference type="ARBA" id="ARBA00022741"/>
    </source>
</evidence>